<reference evidence="1" key="1">
    <citation type="submission" date="2023-05" db="EMBL/GenBank/DDBJ databases">
        <authorList>
            <consortium name="Clinical and Environmental Microbiology Branch: Whole genome sequencing antimicrobial resistance pathogens in the healthcare setting"/>
        </authorList>
    </citation>
    <scope>NUCLEOTIDE SEQUENCE</scope>
    <source>
        <strain evidence="1">2023GN-00287</strain>
    </source>
</reference>
<name>A0AAN4D3M5_CITFR</name>
<comment type="caution">
    <text evidence="1">The sequence shown here is derived from an EMBL/GenBank/DDBJ whole genome shotgun (WGS) entry which is preliminary data.</text>
</comment>
<proteinExistence type="predicted"/>
<dbReference type="Proteomes" id="UP001279522">
    <property type="component" value="Unassembled WGS sequence"/>
</dbReference>
<evidence type="ECO:0000313" key="2">
    <source>
        <dbReference type="Proteomes" id="UP001279522"/>
    </source>
</evidence>
<dbReference type="EMBL" id="ABOSXX010000045">
    <property type="protein sequence ID" value="ELV3682491.1"/>
    <property type="molecule type" value="Genomic_DNA"/>
</dbReference>
<sequence length="85" mass="9622">MKTIHVMMLSSLMLMAGCDEKKEAKVDAECYFSSTKSTARHFTDGRATDFEKDFEGHKMSGWAWVKRVTDTVSDATCHEVNPDKN</sequence>
<dbReference type="PROSITE" id="PS51257">
    <property type="entry name" value="PROKAR_LIPOPROTEIN"/>
    <property type="match status" value="1"/>
</dbReference>
<organism evidence="1 2">
    <name type="scientific">Citrobacter freundii</name>
    <dbReference type="NCBI Taxonomy" id="546"/>
    <lineage>
        <taxon>Bacteria</taxon>
        <taxon>Pseudomonadati</taxon>
        <taxon>Pseudomonadota</taxon>
        <taxon>Gammaproteobacteria</taxon>
        <taxon>Enterobacterales</taxon>
        <taxon>Enterobacteriaceae</taxon>
        <taxon>Citrobacter</taxon>
        <taxon>Citrobacter freundii complex</taxon>
    </lineage>
</organism>
<dbReference type="AlphaFoldDB" id="A0AAN4D3M5"/>
<gene>
    <name evidence="1" type="ORF">SGX49_004994</name>
</gene>
<protein>
    <recommendedName>
        <fullName evidence="3">Lipoprotein</fullName>
    </recommendedName>
</protein>
<dbReference type="RefSeq" id="WP_131445491.1">
    <property type="nucleotide sequence ID" value="NZ_CBDITY010000001.1"/>
</dbReference>
<evidence type="ECO:0000313" key="1">
    <source>
        <dbReference type="EMBL" id="ELV3682491.1"/>
    </source>
</evidence>
<accession>A0AAN4D3M5</accession>
<evidence type="ECO:0008006" key="3">
    <source>
        <dbReference type="Google" id="ProtNLM"/>
    </source>
</evidence>